<dbReference type="PANTHER" id="PTHR42736">
    <property type="entry name" value="PROTEIN-GLUTAMINE GAMMA-GLUTAMYLTRANSFERASE"/>
    <property type="match status" value="1"/>
</dbReference>
<feature type="transmembrane region" description="Helical" evidence="2">
    <location>
        <begin position="94"/>
        <end position="123"/>
    </location>
</feature>
<evidence type="ECO:0000256" key="2">
    <source>
        <dbReference type="SAM" id="Phobius"/>
    </source>
</evidence>
<accession>A0A934MQZ7</accession>
<evidence type="ECO:0000313" key="5">
    <source>
        <dbReference type="Proteomes" id="UP000640274"/>
    </source>
</evidence>
<proteinExistence type="predicted"/>
<evidence type="ECO:0000313" key="4">
    <source>
        <dbReference type="EMBL" id="MBJ6362393.1"/>
    </source>
</evidence>
<dbReference type="EMBL" id="JAELUP010000072">
    <property type="protein sequence ID" value="MBJ6362393.1"/>
    <property type="molecule type" value="Genomic_DNA"/>
</dbReference>
<dbReference type="Gene3D" id="3.10.620.30">
    <property type="match status" value="1"/>
</dbReference>
<dbReference type="InterPro" id="IPR038765">
    <property type="entry name" value="Papain-like_cys_pep_sf"/>
</dbReference>
<dbReference type="RefSeq" id="WP_199019940.1">
    <property type="nucleotide sequence ID" value="NZ_JAELUP010000072.1"/>
</dbReference>
<dbReference type="AlphaFoldDB" id="A0A934MQZ7"/>
<dbReference type="Proteomes" id="UP000640274">
    <property type="component" value="Unassembled WGS sequence"/>
</dbReference>
<name>A0A934MQZ7_9BACL</name>
<evidence type="ECO:0000256" key="1">
    <source>
        <dbReference type="SAM" id="MobiDB-lite"/>
    </source>
</evidence>
<dbReference type="Pfam" id="PF01841">
    <property type="entry name" value="Transglut_core"/>
    <property type="match status" value="1"/>
</dbReference>
<feature type="transmembrane region" description="Helical" evidence="2">
    <location>
        <begin position="203"/>
        <end position="227"/>
    </location>
</feature>
<protein>
    <submittedName>
        <fullName evidence="4">Transglutaminase domain-containing protein</fullName>
    </submittedName>
</protein>
<comment type="caution">
    <text evidence="4">The sequence shown here is derived from an EMBL/GenBank/DDBJ whole genome shotgun (WGS) entry which is preliminary data.</text>
</comment>
<dbReference type="SMART" id="SM00460">
    <property type="entry name" value="TGc"/>
    <property type="match status" value="1"/>
</dbReference>
<keyword evidence="2" id="KW-0812">Transmembrane</keyword>
<organism evidence="4 5">
    <name type="scientific">Paenibacillus roseus</name>
    <dbReference type="NCBI Taxonomy" id="2798579"/>
    <lineage>
        <taxon>Bacteria</taxon>
        <taxon>Bacillati</taxon>
        <taxon>Bacillota</taxon>
        <taxon>Bacilli</taxon>
        <taxon>Bacillales</taxon>
        <taxon>Paenibacillaceae</taxon>
        <taxon>Paenibacillus</taxon>
    </lineage>
</organism>
<dbReference type="PANTHER" id="PTHR42736:SF1">
    <property type="entry name" value="PROTEIN-GLUTAMINE GAMMA-GLUTAMYLTRANSFERASE"/>
    <property type="match status" value="1"/>
</dbReference>
<feature type="transmembrane region" description="Helical" evidence="2">
    <location>
        <begin position="165"/>
        <end position="183"/>
    </location>
</feature>
<feature type="transmembrane region" description="Helical" evidence="2">
    <location>
        <begin position="694"/>
        <end position="712"/>
    </location>
</feature>
<sequence>MRTKMFREPASPNRSGKLHLSNKRSSQSAQRQAAKEPVLPAFFYRPDGIPLYWSFRLRLITSALLLVILYQWLLPLDSLKYIIGLYHIDPLFPLIGIALATGAVLLPIWASLMINSVSCLYAVMHLYYRDYVKSEWLPRMTQSLLSDADHLMAGRLDLSGELRTLLLFIGVVLLASTLQTLVWSRLWGPGLALGTAVYLLHMYWVGGVAIETSLLYTAASGMILTSLMTYIRAVRFHGSGVSRAVPLELRRFWPARWWALGLVSAAVLLAIGWGAAADKPRLASPVNPLQDWSIARLFQERGGQSVSALGVQAVGLKGMERNQSTGQAGMTGYSSYNGRMGSPLVSDNRPVFTGFSPRQLYWRGETLDYYDGGQWSQSLNSERLTTVGAAQSGSTDEEILASGNVIVQTVVLEKPDREWPLFHSGNYGAVLDMKIGKLPASAYLADEQTDTLRPFTPQPIATYIVQSILPDFTALSAPSEDVTEQAIPPDIAQRYLQLPDALPKRVAELAAQVVAGEQGTYAKAKALESYLKSAYTYTLSETAMPGRGEDFADHFLFEQKRGYCVHFSTAMVVMLRTQGIPARWVKGFAPGEPIGTQAQTSEVEKGTISKEVENMAYQVRSSDAHAWVEVYFPEAGWVPFDPTPGYAGPLAGLGELGEQIDSANLLAGTNGIYEPNIQKIAGIMELVRPLLTNWLLITALLLIACTLVVWLWKKQNMMKLNAALRRYNRAFTGKREERGRFLQLAEAYWVVVYASHKSNPAPAMTPREYAVSLALPVADMERMELFIRWEERARYGGKPYAGPSPHDVNATLFPLPGMSVI</sequence>
<evidence type="ECO:0000259" key="3">
    <source>
        <dbReference type="SMART" id="SM00460"/>
    </source>
</evidence>
<dbReference type="InterPro" id="IPR052901">
    <property type="entry name" value="Bact_TGase-like"/>
</dbReference>
<keyword evidence="2" id="KW-0472">Membrane</keyword>
<dbReference type="InterPro" id="IPR002931">
    <property type="entry name" value="Transglutaminase-like"/>
</dbReference>
<keyword evidence="5" id="KW-1185">Reference proteome</keyword>
<gene>
    <name evidence="4" type="ORF">JFN88_14095</name>
</gene>
<keyword evidence="2" id="KW-1133">Transmembrane helix</keyword>
<feature type="region of interest" description="Disordered" evidence="1">
    <location>
        <begin position="1"/>
        <end position="24"/>
    </location>
</feature>
<feature type="domain" description="Transglutaminase-like" evidence="3">
    <location>
        <begin position="556"/>
        <end position="644"/>
    </location>
</feature>
<dbReference type="SUPFAM" id="SSF54001">
    <property type="entry name" value="Cysteine proteinases"/>
    <property type="match status" value="1"/>
</dbReference>
<feature type="transmembrane region" description="Helical" evidence="2">
    <location>
        <begin position="257"/>
        <end position="276"/>
    </location>
</feature>
<feature type="transmembrane region" description="Helical" evidence="2">
    <location>
        <begin position="55"/>
        <end position="74"/>
    </location>
</feature>
<reference evidence="4" key="1">
    <citation type="submission" date="2020-12" db="EMBL/GenBank/DDBJ databases">
        <authorList>
            <person name="Huq M.A."/>
        </authorList>
    </citation>
    <scope>NUCLEOTIDE SEQUENCE</scope>
    <source>
        <strain evidence="4">MAHUQ-46</strain>
    </source>
</reference>